<dbReference type="Gene3D" id="3.40.50.300">
    <property type="entry name" value="P-loop containing nucleotide triphosphate hydrolases"/>
    <property type="match status" value="1"/>
</dbReference>
<dbReference type="Pfam" id="PF04548">
    <property type="entry name" value="AIG1"/>
    <property type="match status" value="1"/>
</dbReference>
<dbReference type="InterPro" id="IPR045058">
    <property type="entry name" value="GIMA/IAN/Toc"/>
</dbReference>
<keyword evidence="2" id="KW-0547">Nucleotide-binding</keyword>
<evidence type="ECO:0000256" key="1">
    <source>
        <dbReference type="ARBA" id="ARBA00008535"/>
    </source>
</evidence>
<evidence type="ECO:0000313" key="5">
    <source>
        <dbReference type="Ensembl" id="ENSMAMP00000005086.1"/>
    </source>
</evidence>
<dbReference type="SUPFAM" id="SSF52540">
    <property type="entry name" value="P-loop containing nucleoside triphosphate hydrolases"/>
    <property type="match status" value="1"/>
</dbReference>
<accession>A0A3Q3L6A4</accession>
<reference evidence="5" key="1">
    <citation type="submission" date="2025-08" db="UniProtKB">
        <authorList>
            <consortium name="Ensembl"/>
        </authorList>
    </citation>
    <scope>IDENTIFICATION</scope>
</reference>
<keyword evidence="3" id="KW-0342">GTP-binding</keyword>
<evidence type="ECO:0000313" key="6">
    <source>
        <dbReference type="Proteomes" id="UP000261640"/>
    </source>
</evidence>
<feature type="domain" description="AIG1-type G" evidence="4">
    <location>
        <begin position="131"/>
        <end position="337"/>
    </location>
</feature>
<proteinExistence type="inferred from homology"/>
<dbReference type="PANTHER" id="PTHR10903:SF167">
    <property type="entry name" value="GTPASE IMAP FAMILY MEMBER 6-RELATED"/>
    <property type="match status" value="1"/>
</dbReference>
<dbReference type="InParanoid" id="A0A3Q3L6A4"/>
<organism evidence="5 6">
    <name type="scientific">Mastacembelus armatus</name>
    <name type="common">zig-zag eel</name>
    <dbReference type="NCBI Taxonomy" id="205130"/>
    <lineage>
        <taxon>Eukaryota</taxon>
        <taxon>Metazoa</taxon>
        <taxon>Chordata</taxon>
        <taxon>Craniata</taxon>
        <taxon>Vertebrata</taxon>
        <taxon>Euteleostomi</taxon>
        <taxon>Actinopterygii</taxon>
        <taxon>Neopterygii</taxon>
        <taxon>Teleostei</taxon>
        <taxon>Neoteleostei</taxon>
        <taxon>Acanthomorphata</taxon>
        <taxon>Anabantaria</taxon>
        <taxon>Synbranchiformes</taxon>
        <taxon>Mastacembelidae</taxon>
        <taxon>Mastacembelus</taxon>
    </lineage>
</organism>
<evidence type="ECO:0000256" key="3">
    <source>
        <dbReference type="ARBA" id="ARBA00023134"/>
    </source>
</evidence>
<dbReference type="STRING" id="205130.ENSMAMP00000005086"/>
<dbReference type="InterPro" id="IPR027417">
    <property type="entry name" value="P-loop_NTPase"/>
</dbReference>
<sequence>MECHCERDTPEDAITASWMNSSKMQMGAFTVVGYLLYRFSQTLPALIRWPIRLFCSLTGLSTLWSWVSRLVGTIRGIQSLFKWLSQLWRFITACSSRCKWLVNVIKVFTGSSDGELESEVHSANSSGSPNKPDLRLILLGPSSGGRTSLAATLLGNSETRATMGPLMESTKRKAVVEGREITVIDTPDLLGHSLESNSRAKEALRCLQLTSPGPHAFLLVFQAPGSSMGTDHNASQALQATLKLFGDGVIEYIIPVLTHADHLGKRCTVDQLLDVDSGSLRRVVSLCCQKPELVDNRADRPPETQSVMRRQLLGRVTELKKLRGHFIHELQSREDRMREELLADMSSALARKVGHM</sequence>
<protein>
    <submittedName>
        <fullName evidence="5">GTPase IMAP family member 1-like</fullName>
    </submittedName>
</protein>
<dbReference type="AlphaFoldDB" id="A0A3Q3L6A4"/>
<dbReference type="Ensembl" id="ENSMAMT00000005216.2">
    <property type="protein sequence ID" value="ENSMAMP00000005086.1"/>
    <property type="gene ID" value="ENSMAMG00000003420.2"/>
</dbReference>
<dbReference type="Proteomes" id="UP000261640">
    <property type="component" value="Unplaced"/>
</dbReference>
<comment type="similarity">
    <text evidence="1">Belongs to the TRAFAC class TrmE-Era-EngA-EngB-Septin-like GTPase superfamily. AIG1/Toc34/Toc159-like paraseptin GTPase family. IAN subfamily.</text>
</comment>
<dbReference type="GeneTree" id="ENSGT00650000094704"/>
<dbReference type="GO" id="GO:0005525">
    <property type="term" value="F:GTP binding"/>
    <property type="evidence" value="ECO:0007669"/>
    <property type="project" value="UniProtKB-KW"/>
</dbReference>
<name>A0A3Q3L6A4_9TELE</name>
<keyword evidence="6" id="KW-1185">Reference proteome</keyword>
<evidence type="ECO:0000256" key="2">
    <source>
        <dbReference type="ARBA" id="ARBA00022741"/>
    </source>
</evidence>
<dbReference type="PANTHER" id="PTHR10903">
    <property type="entry name" value="GTPASE, IMAP FAMILY MEMBER-RELATED"/>
    <property type="match status" value="1"/>
</dbReference>
<reference evidence="5" key="2">
    <citation type="submission" date="2025-09" db="UniProtKB">
        <authorList>
            <consortium name="Ensembl"/>
        </authorList>
    </citation>
    <scope>IDENTIFICATION</scope>
</reference>
<dbReference type="InterPro" id="IPR006703">
    <property type="entry name" value="G_AIG1"/>
</dbReference>
<evidence type="ECO:0000259" key="4">
    <source>
        <dbReference type="PROSITE" id="PS51720"/>
    </source>
</evidence>
<dbReference type="PROSITE" id="PS51720">
    <property type="entry name" value="G_AIG1"/>
    <property type="match status" value="1"/>
</dbReference>